<sequence>MSFFGVPRLPPGIIARPRLLTALDSAAPLTVLHAPAGYGKTVALAQWATTTDEDGVWLRLREESAAPARFVSLVAHALDDFGLIDERNPLAYADASLMVADPWELLERGLRRIGGRLTIVIDQSEYLDEKTIRGILRLLADLPQLSVKTSTRTSNAFTESGLALSIAVTRIGPTDLELTIAETAAVLGVTERSERVRQVLEFGATPAVARVVALDADPRTENSSAAIEARIESLLRLHDSAVDSRFGAFMQRIALTDAIDTDFAVELTGEPDAAALLDRAEREGLGIWNAASPHASGIRSFELSPVFRRIIVRYTRRELQPATLRELELRIAGWHLAARRPFPAMRIAVAWKDWDLATDIVRESWNEIIGGRSGLGLLFADVPLMTLRNLPLISIVLAISANANGNQRLRALEYFALAVYGARRQRSRSRPADRALLLTIESAANRVSGRAAPALTAAVAGLDLMRTMGPAERDLLGRNEPTLYNQLGTTLLYAGRSADALECFRASTAVSDAKGLLAGLQGLALQAGTLAVRGDMPEATTVLADAGTRVWPDSWVDGYPGSLAVVARAYLTLEQGNPDAAAQHLATLERHRSTIEHWAVLADLDALIALLKGTPETAQVHLDTTLRDQKARHAVHSDMIAELRYTSALVKLAGGNVTAAEDLLAKAPDSPRRRVGRARVALARGDLERAMQLLTGWGDEDADDAVSSRVRGEQLALLAGAISLAQASAPRSERADHVHVALRRLAAFLQDRGLTLPVMLTPIAAVDAMLNAAMSSTAAGSYDDDFIDLLRRARDTGVIGGRGVRPRLTERELAVAATLAHHSSLDDIAAAMSVSRNTVKSQLRALYRKLEVGSRDEALSVLAAWELSPSAHDLR</sequence>
<dbReference type="PROSITE" id="PS50043">
    <property type="entry name" value="HTH_LUXR_2"/>
    <property type="match status" value="1"/>
</dbReference>
<keyword evidence="3" id="KW-1185">Reference proteome</keyword>
<gene>
    <name evidence="2" type="ORF">HF576_10670</name>
</gene>
<dbReference type="InterPro" id="IPR000792">
    <property type="entry name" value="Tscrpt_reg_LuxR_C"/>
</dbReference>
<evidence type="ECO:0000313" key="3">
    <source>
        <dbReference type="Proteomes" id="UP001429745"/>
    </source>
</evidence>
<feature type="domain" description="HTH luxR-type" evidence="1">
    <location>
        <begin position="801"/>
        <end position="866"/>
    </location>
</feature>
<name>A0ABX1KDW4_9MICO</name>
<comment type="caution">
    <text evidence="2">The sequence shown here is derived from an EMBL/GenBank/DDBJ whole genome shotgun (WGS) entry which is preliminary data.</text>
</comment>
<dbReference type="RefSeq" id="WP_168912824.1">
    <property type="nucleotide sequence ID" value="NZ_JABACI010000003.1"/>
</dbReference>
<dbReference type="SUPFAM" id="SSF46894">
    <property type="entry name" value="C-terminal effector domain of the bipartite response regulators"/>
    <property type="match status" value="1"/>
</dbReference>
<dbReference type="InterPro" id="IPR011990">
    <property type="entry name" value="TPR-like_helical_dom_sf"/>
</dbReference>
<dbReference type="EMBL" id="JABACI010000003">
    <property type="protein sequence ID" value="NLP84315.1"/>
    <property type="molecule type" value="Genomic_DNA"/>
</dbReference>
<dbReference type="Proteomes" id="UP001429745">
    <property type="component" value="Unassembled WGS sequence"/>
</dbReference>
<proteinExistence type="predicted"/>
<dbReference type="SUPFAM" id="SSF48452">
    <property type="entry name" value="TPR-like"/>
    <property type="match status" value="1"/>
</dbReference>
<dbReference type="CDD" id="cd06170">
    <property type="entry name" value="LuxR_C_like"/>
    <property type="match status" value="1"/>
</dbReference>
<dbReference type="Pfam" id="PF00196">
    <property type="entry name" value="GerE"/>
    <property type="match status" value="1"/>
</dbReference>
<accession>A0ABX1KDW4</accession>
<reference evidence="2 3" key="1">
    <citation type="submission" date="2020-04" db="EMBL/GenBank/DDBJ databases">
        <title>CFH 90308 Microbacterium sp.</title>
        <authorList>
            <person name="Nie G."/>
            <person name="Ming H."/>
            <person name="Xia T."/>
        </authorList>
    </citation>
    <scope>NUCLEOTIDE SEQUENCE [LARGE SCALE GENOMIC DNA]</scope>
    <source>
        <strain evidence="2 3">CFH 90308</strain>
    </source>
</reference>
<dbReference type="Gene3D" id="1.10.10.10">
    <property type="entry name" value="Winged helix-like DNA-binding domain superfamily/Winged helix DNA-binding domain"/>
    <property type="match status" value="1"/>
</dbReference>
<protein>
    <recommendedName>
        <fullName evidence="1">HTH luxR-type domain-containing protein</fullName>
    </recommendedName>
</protein>
<evidence type="ECO:0000259" key="1">
    <source>
        <dbReference type="PROSITE" id="PS50043"/>
    </source>
</evidence>
<dbReference type="InterPro" id="IPR016032">
    <property type="entry name" value="Sig_transdc_resp-reg_C-effctor"/>
</dbReference>
<organism evidence="2 3">
    <name type="scientific">Microbacterium salsuginis</name>
    <dbReference type="NCBI Taxonomy" id="2722803"/>
    <lineage>
        <taxon>Bacteria</taxon>
        <taxon>Bacillati</taxon>
        <taxon>Actinomycetota</taxon>
        <taxon>Actinomycetes</taxon>
        <taxon>Micrococcales</taxon>
        <taxon>Microbacteriaceae</taxon>
        <taxon>Microbacterium</taxon>
    </lineage>
</organism>
<evidence type="ECO:0000313" key="2">
    <source>
        <dbReference type="EMBL" id="NLP84315.1"/>
    </source>
</evidence>
<dbReference type="SMART" id="SM00421">
    <property type="entry name" value="HTH_LUXR"/>
    <property type="match status" value="1"/>
</dbReference>
<dbReference type="InterPro" id="IPR036388">
    <property type="entry name" value="WH-like_DNA-bd_sf"/>
</dbReference>
<dbReference type="Gene3D" id="1.25.40.10">
    <property type="entry name" value="Tetratricopeptide repeat domain"/>
    <property type="match status" value="1"/>
</dbReference>